<keyword evidence="1" id="KW-0479">Metal-binding</keyword>
<dbReference type="PROSITE" id="PS50222">
    <property type="entry name" value="EF_HAND_2"/>
    <property type="match status" value="1"/>
</dbReference>
<evidence type="ECO:0000256" key="2">
    <source>
        <dbReference type="ARBA" id="ARBA00022837"/>
    </source>
</evidence>
<dbReference type="InterPro" id="IPR018247">
    <property type="entry name" value="EF_Hand_1_Ca_BS"/>
</dbReference>
<feature type="domain" description="EF-hand" evidence="3">
    <location>
        <begin position="18"/>
        <end position="53"/>
    </location>
</feature>
<dbReference type="Proteomes" id="UP000694563">
    <property type="component" value="Chromosome 1"/>
</dbReference>
<evidence type="ECO:0000313" key="4">
    <source>
        <dbReference type="Ensembl" id="ENSCUSP00005018106.1"/>
    </source>
</evidence>
<keyword evidence="5" id="KW-1185">Reference proteome</keyword>
<sequence length="56" mass="6056">MAAGYHHRPNGGGGAPMPDPSFLWNVFQRVDKDRSGIISDNELQQALSNGKSVMSL</sequence>
<dbReference type="Gene3D" id="1.10.238.10">
    <property type="entry name" value="EF-hand"/>
    <property type="match status" value="1"/>
</dbReference>
<dbReference type="PROSITE" id="PS00018">
    <property type="entry name" value="EF_HAND_1"/>
    <property type="match status" value="1"/>
</dbReference>
<accession>A0A8C3UN83</accession>
<evidence type="ECO:0000313" key="5">
    <source>
        <dbReference type="Proteomes" id="UP000694563"/>
    </source>
</evidence>
<name>A0A8C3UN83_CATUS</name>
<dbReference type="SUPFAM" id="SSF47473">
    <property type="entry name" value="EF-hand"/>
    <property type="match status" value="1"/>
</dbReference>
<dbReference type="Ensembl" id="ENSCUST00005018783.1">
    <property type="protein sequence ID" value="ENSCUSP00005018106.1"/>
    <property type="gene ID" value="ENSCUSG00005011608.1"/>
</dbReference>
<evidence type="ECO:0000259" key="3">
    <source>
        <dbReference type="PROSITE" id="PS50222"/>
    </source>
</evidence>
<protein>
    <submittedName>
        <fullName evidence="4">PDCD6-AHRR readthrough (NMD candidate)</fullName>
    </submittedName>
</protein>
<evidence type="ECO:0000256" key="1">
    <source>
        <dbReference type="ARBA" id="ARBA00022723"/>
    </source>
</evidence>
<keyword evidence="2" id="KW-0106">Calcium</keyword>
<proteinExistence type="predicted"/>
<reference evidence="4" key="3">
    <citation type="submission" date="2025-09" db="UniProtKB">
        <authorList>
            <consortium name="Ensembl"/>
        </authorList>
    </citation>
    <scope>IDENTIFICATION</scope>
</reference>
<organism evidence="4 5">
    <name type="scientific">Catharus ustulatus</name>
    <name type="common">Russet-backed thrush</name>
    <name type="synonym">Hylocichla ustulatus</name>
    <dbReference type="NCBI Taxonomy" id="91951"/>
    <lineage>
        <taxon>Eukaryota</taxon>
        <taxon>Metazoa</taxon>
        <taxon>Chordata</taxon>
        <taxon>Craniata</taxon>
        <taxon>Vertebrata</taxon>
        <taxon>Euteleostomi</taxon>
        <taxon>Archelosauria</taxon>
        <taxon>Archosauria</taxon>
        <taxon>Dinosauria</taxon>
        <taxon>Saurischia</taxon>
        <taxon>Theropoda</taxon>
        <taxon>Coelurosauria</taxon>
        <taxon>Aves</taxon>
        <taxon>Neognathae</taxon>
        <taxon>Neoaves</taxon>
        <taxon>Telluraves</taxon>
        <taxon>Australaves</taxon>
        <taxon>Passeriformes</taxon>
        <taxon>Turdidae</taxon>
        <taxon>Catharus</taxon>
    </lineage>
</organism>
<dbReference type="GO" id="GO:0005509">
    <property type="term" value="F:calcium ion binding"/>
    <property type="evidence" value="ECO:0007669"/>
    <property type="project" value="InterPro"/>
</dbReference>
<dbReference type="InterPro" id="IPR002048">
    <property type="entry name" value="EF_hand_dom"/>
</dbReference>
<reference evidence="4" key="1">
    <citation type="submission" date="2020-10" db="EMBL/GenBank/DDBJ databases">
        <title>Catharus ustulatus (Swainson's thrush) genome, bCatUst1, primary haplotype v2.</title>
        <authorList>
            <person name="Delmore K."/>
            <person name="Vafadar M."/>
            <person name="Formenti G."/>
            <person name="Chow W."/>
            <person name="Pelan S."/>
            <person name="Howe K."/>
            <person name="Rhie A."/>
            <person name="Mountcastle J."/>
            <person name="Haase B."/>
            <person name="Fedrigo O."/>
            <person name="Jarvis E.D."/>
        </authorList>
    </citation>
    <scope>NUCLEOTIDE SEQUENCE [LARGE SCALE GENOMIC DNA]</scope>
</reference>
<dbReference type="InterPro" id="IPR011992">
    <property type="entry name" value="EF-hand-dom_pair"/>
</dbReference>
<dbReference type="AlphaFoldDB" id="A0A8C3UN83"/>
<reference evidence="4" key="2">
    <citation type="submission" date="2025-08" db="UniProtKB">
        <authorList>
            <consortium name="Ensembl"/>
        </authorList>
    </citation>
    <scope>IDENTIFICATION</scope>
</reference>
<dbReference type="Pfam" id="PF13405">
    <property type="entry name" value="EF-hand_6"/>
    <property type="match status" value="1"/>
</dbReference>